<protein>
    <submittedName>
        <fullName evidence="4">OmpA family protein</fullName>
    </submittedName>
</protein>
<dbReference type="InterPro" id="IPR006665">
    <property type="entry name" value="OmpA-like"/>
</dbReference>
<dbReference type="AlphaFoldDB" id="A0A1G8D5L9"/>
<evidence type="ECO:0000259" key="3">
    <source>
        <dbReference type="PROSITE" id="PS51123"/>
    </source>
</evidence>
<feature type="domain" description="OmpA-like" evidence="3">
    <location>
        <begin position="275"/>
        <end position="393"/>
    </location>
</feature>
<reference evidence="5" key="1">
    <citation type="submission" date="2016-10" db="EMBL/GenBank/DDBJ databases">
        <authorList>
            <person name="Varghese N."/>
            <person name="Submissions S."/>
        </authorList>
    </citation>
    <scope>NUCLEOTIDE SEQUENCE [LARGE SCALE GENOMIC DNA]</scope>
    <source>
        <strain evidence="5">CGMCC 4.3506</strain>
    </source>
</reference>
<feature type="region of interest" description="Disordered" evidence="2">
    <location>
        <begin position="31"/>
        <end position="62"/>
    </location>
</feature>
<organism evidence="4 5">
    <name type="scientific">Lentzea fradiae</name>
    <dbReference type="NCBI Taxonomy" id="200378"/>
    <lineage>
        <taxon>Bacteria</taxon>
        <taxon>Bacillati</taxon>
        <taxon>Actinomycetota</taxon>
        <taxon>Actinomycetes</taxon>
        <taxon>Pseudonocardiales</taxon>
        <taxon>Pseudonocardiaceae</taxon>
        <taxon>Lentzea</taxon>
    </lineage>
</organism>
<dbReference type="Gene3D" id="3.30.1330.60">
    <property type="entry name" value="OmpA-like domain"/>
    <property type="match status" value="1"/>
</dbReference>
<gene>
    <name evidence="4" type="ORF">SAMN05216553_12629</name>
</gene>
<evidence type="ECO:0000256" key="1">
    <source>
        <dbReference type="PROSITE-ProRule" id="PRU00473"/>
    </source>
</evidence>
<dbReference type="GO" id="GO:0016020">
    <property type="term" value="C:membrane"/>
    <property type="evidence" value="ECO:0007669"/>
    <property type="project" value="UniProtKB-UniRule"/>
</dbReference>
<accession>A0A1G8D5L9</accession>
<keyword evidence="5" id="KW-1185">Reference proteome</keyword>
<dbReference type="STRING" id="200378.SAMN05216553_12629"/>
<dbReference type="InterPro" id="IPR036737">
    <property type="entry name" value="OmpA-like_sf"/>
</dbReference>
<sequence>MTRTQRRPDLRIVLVSVLLGAVGIVPAACSSEEPQACPTENPPRGLAIAASDRSNSPRPSWPTELEEELSKLLSDVESGRSDLGVTLVRADGVPTIGCVRFYKPPKGTEQAKTYARERFRETVRHDVRELRAIEPEANTLAALGKAGAAAGPDGTVALIDSGLQTALPLDFRSDGLLDGDPDRIVSELVRMRALPDLSGRKVILANIGYTAPPQAALDEGQRGRLIELWQRIAEKSGAREVVTVMAPNTTASGTELPMVSQVPVPSSEGVSLGCDVTLPYQDKGDTGFVEGETAFRDENAARAALKKVADWLVGNPGTTATVTGSVAHYGDDDPNGLSLARAEQVRRVLRESGVEQNRVRTAGEGWGPFPSKTAAPDPVSDALNRRFVVALKC</sequence>
<dbReference type="SUPFAM" id="SSF103088">
    <property type="entry name" value="OmpA-like"/>
    <property type="match status" value="1"/>
</dbReference>
<evidence type="ECO:0000313" key="4">
    <source>
        <dbReference type="EMBL" id="SDH52843.1"/>
    </source>
</evidence>
<evidence type="ECO:0000256" key="2">
    <source>
        <dbReference type="SAM" id="MobiDB-lite"/>
    </source>
</evidence>
<name>A0A1G8D5L9_9PSEU</name>
<dbReference type="Pfam" id="PF00691">
    <property type="entry name" value="OmpA"/>
    <property type="match status" value="1"/>
</dbReference>
<dbReference type="EMBL" id="FNCC01000026">
    <property type="protein sequence ID" value="SDH52843.1"/>
    <property type="molecule type" value="Genomic_DNA"/>
</dbReference>
<dbReference type="Proteomes" id="UP000199623">
    <property type="component" value="Unassembled WGS sequence"/>
</dbReference>
<proteinExistence type="predicted"/>
<keyword evidence="1" id="KW-0472">Membrane</keyword>
<dbReference type="PROSITE" id="PS51123">
    <property type="entry name" value="OMPA_2"/>
    <property type="match status" value="1"/>
</dbReference>
<evidence type="ECO:0000313" key="5">
    <source>
        <dbReference type="Proteomes" id="UP000199623"/>
    </source>
</evidence>